<feature type="chain" id="PRO_5001983895" evidence="1">
    <location>
        <begin position="39"/>
        <end position="139"/>
    </location>
</feature>
<evidence type="ECO:0000313" key="2">
    <source>
        <dbReference type="EMBL" id="JAD13003.1"/>
    </source>
</evidence>
<accession>A0A0A1XQZ7</accession>
<protein>
    <submittedName>
        <fullName evidence="2">Transketolase</fullName>
    </submittedName>
</protein>
<feature type="signal peptide" evidence="1">
    <location>
        <begin position="1"/>
        <end position="38"/>
    </location>
</feature>
<feature type="non-terminal residue" evidence="2">
    <location>
        <position position="1"/>
    </location>
</feature>
<evidence type="ECO:0000256" key="1">
    <source>
        <dbReference type="SAM" id="SignalP"/>
    </source>
</evidence>
<dbReference type="AlphaFoldDB" id="A0A0A1XQZ7"/>
<name>A0A0A1XQZ7_ZEUCU</name>
<reference evidence="2" key="2">
    <citation type="journal article" date="2015" name="Gigascience">
        <title>Reconstructing a comprehensive transcriptome assembly of a white-pupal translocated strain of the pest fruit fly Bactrocera cucurbitae.</title>
        <authorList>
            <person name="Sim S.B."/>
            <person name="Calla B."/>
            <person name="Hall B."/>
            <person name="DeRego T."/>
            <person name="Geib S.M."/>
        </authorList>
    </citation>
    <scope>NUCLEOTIDE SEQUENCE</scope>
</reference>
<sequence>SNFYCMRLSVKKCFDHKMSVKLFLLLAVLLTLQFTAFAHPVADDKDSIGIADVKPAKNESIIPNTPGVQAFQKAVLDHLVKTFANEEEDASGVYSAQQSSSEIDLPCTNDTVRISVISSSFLLPERFFHAPKRCSEEVQ</sequence>
<keyword evidence="1" id="KW-0732">Signal</keyword>
<proteinExistence type="predicted"/>
<dbReference type="EMBL" id="GBXI01001289">
    <property type="protein sequence ID" value="JAD13003.1"/>
    <property type="molecule type" value="Transcribed_RNA"/>
</dbReference>
<gene>
    <name evidence="2" type="primary">cbbT</name>
    <name evidence="2" type="ORF">g.12445</name>
</gene>
<reference evidence="2" key="1">
    <citation type="submission" date="2014-11" db="EMBL/GenBank/DDBJ databases">
        <authorList>
            <person name="Geib S."/>
        </authorList>
    </citation>
    <scope>NUCLEOTIDE SEQUENCE</scope>
</reference>
<organism evidence="2">
    <name type="scientific">Zeugodacus cucurbitae</name>
    <name type="common">Melon fruit fly</name>
    <name type="synonym">Bactrocera cucurbitae</name>
    <dbReference type="NCBI Taxonomy" id="28588"/>
    <lineage>
        <taxon>Eukaryota</taxon>
        <taxon>Metazoa</taxon>
        <taxon>Ecdysozoa</taxon>
        <taxon>Arthropoda</taxon>
        <taxon>Hexapoda</taxon>
        <taxon>Insecta</taxon>
        <taxon>Pterygota</taxon>
        <taxon>Neoptera</taxon>
        <taxon>Endopterygota</taxon>
        <taxon>Diptera</taxon>
        <taxon>Brachycera</taxon>
        <taxon>Muscomorpha</taxon>
        <taxon>Tephritoidea</taxon>
        <taxon>Tephritidae</taxon>
        <taxon>Zeugodacus</taxon>
        <taxon>Zeugodacus</taxon>
    </lineage>
</organism>